<comment type="caution">
    <text evidence="2">The sequence shown here is derived from an EMBL/GenBank/DDBJ whole genome shotgun (WGS) entry which is preliminary data.</text>
</comment>
<name>A0ABR0P0U4_GOSAR</name>
<feature type="compositionally biased region" description="Basic and acidic residues" evidence="1">
    <location>
        <begin position="8"/>
        <end position="20"/>
    </location>
</feature>
<sequence>MANLLSGEGRDDPQASEDRNTMKVWFKEGNGDVAIDMVVDLDAVPTLSSRDKLLGKRVIGIEETNVVSSIGVDEDFDFLEGDVMRSIVIGILAIGFSDRIQQIL</sequence>
<gene>
    <name evidence="2" type="ORF">PVK06_027663</name>
</gene>
<proteinExistence type="predicted"/>
<accession>A0ABR0P0U4</accession>
<evidence type="ECO:0000313" key="3">
    <source>
        <dbReference type="Proteomes" id="UP001358586"/>
    </source>
</evidence>
<organism evidence="2 3">
    <name type="scientific">Gossypium arboreum</name>
    <name type="common">Tree cotton</name>
    <name type="synonym">Gossypium nanking</name>
    <dbReference type="NCBI Taxonomy" id="29729"/>
    <lineage>
        <taxon>Eukaryota</taxon>
        <taxon>Viridiplantae</taxon>
        <taxon>Streptophyta</taxon>
        <taxon>Embryophyta</taxon>
        <taxon>Tracheophyta</taxon>
        <taxon>Spermatophyta</taxon>
        <taxon>Magnoliopsida</taxon>
        <taxon>eudicotyledons</taxon>
        <taxon>Gunneridae</taxon>
        <taxon>Pentapetalae</taxon>
        <taxon>rosids</taxon>
        <taxon>malvids</taxon>
        <taxon>Malvales</taxon>
        <taxon>Malvaceae</taxon>
        <taxon>Malvoideae</taxon>
        <taxon>Gossypium</taxon>
    </lineage>
</organism>
<keyword evidence="3" id="KW-1185">Reference proteome</keyword>
<dbReference type="Proteomes" id="UP001358586">
    <property type="component" value="Chromosome 8"/>
</dbReference>
<evidence type="ECO:0000313" key="2">
    <source>
        <dbReference type="EMBL" id="KAK5812241.1"/>
    </source>
</evidence>
<protein>
    <submittedName>
        <fullName evidence="2">Uncharacterized protein</fullName>
    </submittedName>
</protein>
<evidence type="ECO:0000256" key="1">
    <source>
        <dbReference type="SAM" id="MobiDB-lite"/>
    </source>
</evidence>
<feature type="region of interest" description="Disordered" evidence="1">
    <location>
        <begin position="1"/>
        <end position="20"/>
    </location>
</feature>
<reference evidence="2 3" key="1">
    <citation type="submission" date="2023-03" db="EMBL/GenBank/DDBJ databases">
        <title>WGS of Gossypium arboreum.</title>
        <authorList>
            <person name="Yu D."/>
        </authorList>
    </citation>
    <scope>NUCLEOTIDE SEQUENCE [LARGE SCALE GENOMIC DNA]</scope>
    <source>
        <tissue evidence="2">Leaf</tissue>
    </source>
</reference>
<dbReference type="EMBL" id="JARKNE010000008">
    <property type="protein sequence ID" value="KAK5812241.1"/>
    <property type="molecule type" value="Genomic_DNA"/>
</dbReference>